<keyword evidence="3 4" id="KW-0067">ATP-binding</keyword>
<dbReference type="RefSeq" id="WP_129356101.1">
    <property type="nucleotide sequence ID" value="NZ_CP026539.1"/>
</dbReference>
<evidence type="ECO:0000313" key="7">
    <source>
        <dbReference type="Proteomes" id="UP000293296"/>
    </source>
</evidence>
<dbReference type="InterPro" id="IPR003806">
    <property type="entry name" value="ATP-grasp_PylC-type"/>
</dbReference>
<evidence type="ECO:0000256" key="1">
    <source>
        <dbReference type="ARBA" id="ARBA00022598"/>
    </source>
</evidence>
<dbReference type="AlphaFoldDB" id="A0A4P6HQM1"/>
<keyword evidence="1" id="KW-0436">Ligase</keyword>
<dbReference type="Pfam" id="PF18603">
    <property type="entry name" value="LAL_C2"/>
    <property type="match status" value="1"/>
</dbReference>
<dbReference type="PROSITE" id="PS50975">
    <property type="entry name" value="ATP_GRASP"/>
    <property type="match status" value="1"/>
</dbReference>
<dbReference type="GO" id="GO:0046872">
    <property type="term" value="F:metal ion binding"/>
    <property type="evidence" value="ECO:0007669"/>
    <property type="project" value="InterPro"/>
</dbReference>
<dbReference type="Gene3D" id="3.40.50.20">
    <property type="match status" value="1"/>
</dbReference>
<evidence type="ECO:0000259" key="5">
    <source>
        <dbReference type="PROSITE" id="PS50975"/>
    </source>
</evidence>
<dbReference type="Pfam" id="PF02655">
    <property type="entry name" value="ATP-grasp_3"/>
    <property type="match status" value="1"/>
</dbReference>
<dbReference type="SUPFAM" id="SSF56059">
    <property type="entry name" value="Glutathione synthetase ATP-binding domain-like"/>
    <property type="match status" value="1"/>
</dbReference>
<dbReference type="InterPro" id="IPR040570">
    <property type="entry name" value="LAL_C2"/>
</dbReference>
<dbReference type="InterPro" id="IPR052032">
    <property type="entry name" value="ATP-dep_AA_Ligase"/>
</dbReference>
<evidence type="ECO:0000313" key="6">
    <source>
        <dbReference type="EMBL" id="QAZ69631.1"/>
    </source>
</evidence>
<name>A0A4P6HQM1_9BACT</name>
<protein>
    <submittedName>
        <fullName evidence="6">Phosphoribosylglycinamide synthetase</fullName>
    </submittedName>
</protein>
<feature type="domain" description="ATP-grasp" evidence="5">
    <location>
        <begin position="112"/>
        <end position="313"/>
    </location>
</feature>
<dbReference type="PANTHER" id="PTHR43585:SF2">
    <property type="entry name" value="ATP-GRASP ENZYME FSQD"/>
    <property type="match status" value="1"/>
</dbReference>
<organism evidence="6 7">
    <name type="scientific">Solidesulfovibrio carbinolicus</name>
    <dbReference type="NCBI Taxonomy" id="296842"/>
    <lineage>
        <taxon>Bacteria</taxon>
        <taxon>Pseudomonadati</taxon>
        <taxon>Thermodesulfobacteriota</taxon>
        <taxon>Desulfovibrionia</taxon>
        <taxon>Desulfovibrionales</taxon>
        <taxon>Desulfovibrionaceae</taxon>
        <taxon>Solidesulfovibrio</taxon>
    </lineage>
</organism>
<keyword evidence="7" id="KW-1185">Reference proteome</keyword>
<keyword evidence="2 4" id="KW-0547">Nucleotide-binding</keyword>
<dbReference type="GO" id="GO:0016874">
    <property type="term" value="F:ligase activity"/>
    <property type="evidence" value="ECO:0007669"/>
    <property type="project" value="UniProtKB-KW"/>
</dbReference>
<dbReference type="InterPro" id="IPR011761">
    <property type="entry name" value="ATP-grasp"/>
</dbReference>
<dbReference type="Proteomes" id="UP000293296">
    <property type="component" value="Plasmid pDCAR1"/>
</dbReference>
<dbReference type="Gene3D" id="3.30.470.20">
    <property type="entry name" value="ATP-grasp fold, B domain"/>
    <property type="match status" value="1"/>
</dbReference>
<reference evidence="6 7" key="1">
    <citation type="submission" date="2018-02" db="EMBL/GenBank/DDBJ databases">
        <title>Genome sequence of Desulfovibrio carbinolicus DSM 3852.</title>
        <authorList>
            <person name="Wilbanks E."/>
            <person name="Skennerton C.T."/>
            <person name="Orphan V.J."/>
        </authorList>
    </citation>
    <scope>NUCLEOTIDE SEQUENCE [LARGE SCALE GENOMIC DNA]</scope>
    <source>
        <strain evidence="6 7">DSM 3852</strain>
        <plasmid evidence="7">pdcar1</plasmid>
    </source>
</reference>
<dbReference type="KEGG" id="dcb:C3Y92_20380"/>
<dbReference type="PANTHER" id="PTHR43585">
    <property type="entry name" value="FUMIPYRROLE BIOSYNTHESIS PROTEIN C"/>
    <property type="match status" value="1"/>
</dbReference>
<dbReference type="OrthoDB" id="24041at2"/>
<geneLocation type="plasmid" evidence="7">
    <name>pdcar1</name>
</geneLocation>
<proteinExistence type="predicted"/>
<evidence type="ECO:0000256" key="3">
    <source>
        <dbReference type="ARBA" id="ARBA00022840"/>
    </source>
</evidence>
<accession>A0A4P6HQM1</accession>
<sequence length="412" mass="43350">MTKTLIMIGAGLETVPAIIKAKALGLRVVAVDADPNAPGYAHADEAVAGCVYTPQISVDALAAWARRGGRPDGVMCAAVDAPHTVAAVAEYFGLRAASRETAALATDKLAMKARLAARGIPVPWYQAVSGPQELAEIIAARPGTLIVKPVDSRGARGVLRLVPGSPRTPSPREAYDAAAKESPTGRVMVEAYLDGPQVSTEGLCVEGTPYTPGFSDRNYEFLDRFAPSVIENGGELPSVLAPDVRQAVKDLTGRAALALGIDHGVYKGDMVVHQGKPYVIEIAARLSGGYFCTHEIPWNTGVRFVEQAIRLAVGEVPQAADLTPVHDRGVAQRYLFAPTGTIARIEGVEQARAVAGVRLVELRVRPGARIEGVTSHPARAGVVMAVADSRDEAVAAAEEAVSRVVFVSEPHP</sequence>
<gene>
    <name evidence="6" type="ORF">C3Y92_20380</name>
</gene>
<dbReference type="EMBL" id="CP026539">
    <property type="protein sequence ID" value="QAZ69631.1"/>
    <property type="molecule type" value="Genomic_DNA"/>
</dbReference>
<dbReference type="GO" id="GO:0005524">
    <property type="term" value="F:ATP binding"/>
    <property type="evidence" value="ECO:0007669"/>
    <property type="project" value="UniProtKB-UniRule"/>
</dbReference>
<evidence type="ECO:0000256" key="4">
    <source>
        <dbReference type="PROSITE-ProRule" id="PRU00409"/>
    </source>
</evidence>
<keyword evidence="6" id="KW-0614">Plasmid</keyword>
<evidence type="ECO:0000256" key="2">
    <source>
        <dbReference type="ARBA" id="ARBA00022741"/>
    </source>
</evidence>